<keyword evidence="4" id="KW-0809">Transit peptide</keyword>
<evidence type="ECO:0000256" key="3">
    <source>
        <dbReference type="ARBA" id="ARBA00022840"/>
    </source>
</evidence>
<keyword evidence="6" id="KW-0143">Chaperone</keyword>
<dbReference type="Pfam" id="PF13589">
    <property type="entry name" value="HATPase_c_3"/>
    <property type="match status" value="1"/>
</dbReference>
<comment type="similarity">
    <text evidence="1">Belongs to the heat shock protein 90 family.</text>
</comment>
<evidence type="ECO:0000256" key="7">
    <source>
        <dbReference type="SAM" id="MobiDB-lite"/>
    </source>
</evidence>
<evidence type="ECO:0000256" key="6">
    <source>
        <dbReference type="ARBA" id="ARBA00023186"/>
    </source>
</evidence>
<dbReference type="FunFam" id="3.30.565.10:FF:000024">
    <property type="entry name" value="heat shock protein 90-5, chloroplastic"/>
    <property type="match status" value="1"/>
</dbReference>
<accession>A0A388K8C5</accession>
<dbReference type="Gene3D" id="3.30.230.80">
    <property type="match status" value="1"/>
</dbReference>
<name>A0A388K8C5_CHABU</name>
<feature type="domain" description="Histidine kinase/HSP90-like ATPase" evidence="8">
    <location>
        <begin position="179"/>
        <end position="340"/>
    </location>
</feature>
<evidence type="ECO:0000256" key="5">
    <source>
        <dbReference type="ARBA" id="ARBA00023016"/>
    </source>
</evidence>
<dbReference type="Gene3D" id="3.40.50.11260">
    <property type="match status" value="1"/>
</dbReference>
<evidence type="ECO:0000313" key="9">
    <source>
        <dbReference type="EMBL" id="GBG66256.1"/>
    </source>
</evidence>
<dbReference type="EMBL" id="BFEA01000071">
    <property type="protein sequence ID" value="GBG66256.1"/>
    <property type="molecule type" value="Genomic_DNA"/>
</dbReference>
<dbReference type="SUPFAM" id="SSF55874">
    <property type="entry name" value="ATPase domain of HSP90 chaperone/DNA topoisomerase II/histidine kinase"/>
    <property type="match status" value="1"/>
</dbReference>
<evidence type="ECO:0000256" key="1">
    <source>
        <dbReference type="ARBA" id="ARBA00008239"/>
    </source>
</evidence>
<feature type="region of interest" description="Disordered" evidence="7">
    <location>
        <begin position="841"/>
        <end position="884"/>
    </location>
</feature>
<dbReference type="GO" id="GO:0140662">
    <property type="term" value="F:ATP-dependent protein folding chaperone"/>
    <property type="evidence" value="ECO:0007669"/>
    <property type="project" value="InterPro"/>
</dbReference>
<keyword evidence="10" id="KW-1185">Reference proteome</keyword>
<dbReference type="FunFam" id="3.30.230.80:FF:000005">
    <property type="entry name" value="heat shock protein 90-5, chloroplastic"/>
    <property type="match status" value="1"/>
</dbReference>
<dbReference type="STRING" id="69332.A0A388K8C5"/>
<dbReference type="InterPro" id="IPR020568">
    <property type="entry name" value="Ribosomal_Su5_D2-typ_SF"/>
</dbReference>
<evidence type="ECO:0000313" key="10">
    <source>
        <dbReference type="Proteomes" id="UP000265515"/>
    </source>
</evidence>
<dbReference type="SMART" id="SM00387">
    <property type="entry name" value="HATPase_c"/>
    <property type="match status" value="1"/>
</dbReference>
<dbReference type="SUPFAM" id="SSF54211">
    <property type="entry name" value="Ribosomal protein S5 domain 2-like"/>
    <property type="match status" value="1"/>
</dbReference>
<feature type="compositionally biased region" description="Low complexity" evidence="7">
    <location>
        <begin position="842"/>
        <end position="852"/>
    </location>
</feature>
<dbReference type="Gene3D" id="1.20.120.790">
    <property type="entry name" value="Heat shock protein 90, C-terminal domain"/>
    <property type="match status" value="1"/>
</dbReference>
<reference evidence="9 10" key="1">
    <citation type="journal article" date="2018" name="Cell">
        <title>The Chara Genome: Secondary Complexity and Implications for Plant Terrestrialization.</title>
        <authorList>
            <person name="Nishiyama T."/>
            <person name="Sakayama H."/>
            <person name="Vries J.D."/>
            <person name="Buschmann H."/>
            <person name="Saint-Marcoux D."/>
            <person name="Ullrich K.K."/>
            <person name="Haas F.B."/>
            <person name="Vanderstraeten L."/>
            <person name="Becker D."/>
            <person name="Lang D."/>
            <person name="Vosolsobe S."/>
            <person name="Rombauts S."/>
            <person name="Wilhelmsson P.K.I."/>
            <person name="Janitza P."/>
            <person name="Kern R."/>
            <person name="Heyl A."/>
            <person name="Rumpler F."/>
            <person name="Villalobos L.I.A.C."/>
            <person name="Clay J.M."/>
            <person name="Skokan R."/>
            <person name="Toyoda A."/>
            <person name="Suzuki Y."/>
            <person name="Kagoshima H."/>
            <person name="Schijlen E."/>
            <person name="Tajeshwar N."/>
            <person name="Catarino B."/>
            <person name="Hetherington A.J."/>
            <person name="Saltykova A."/>
            <person name="Bonnot C."/>
            <person name="Breuninger H."/>
            <person name="Symeonidi A."/>
            <person name="Radhakrishnan G.V."/>
            <person name="Van Nieuwerburgh F."/>
            <person name="Deforce D."/>
            <person name="Chang C."/>
            <person name="Karol K.G."/>
            <person name="Hedrich R."/>
            <person name="Ulvskov P."/>
            <person name="Glockner G."/>
            <person name="Delwiche C.F."/>
            <person name="Petrasek J."/>
            <person name="Van de Peer Y."/>
            <person name="Friml J."/>
            <person name="Beilby M."/>
            <person name="Dolan L."/>
            <person name="Kohara Y."/>
            <person name="Sugano S."/>
            <person name="Fujiyama A."/>
            <person name="Delaux P.-M."/>
            <person name="Quint M."/>
            <person name="TheiBen G."/>
            <person name="Hagemann M."/>
            <person name="Harholt J."/>
            <person name="Dunand C."/>
            <person name="Zachgo S."/>
            <person name="Langdale J."/>
            <person name="Maumus F."/>
            <person name="Straeten D.V.D."/>
            <person name="Gould S.B."/>
            <person name="Rensing S.A."/>
        </authorList>
    </citation>
    <scope>NUCLEOTIDE SEQUENCE [LARGE SCALE GENOMIC DNA]</scope>
    <source>
        <strain evidence="9 10">S276</strain>
    </source>
</reference>
<feature type="compositionally biased region" description="Low complexity" evidence="7">
    <location>
        <begin position="70"/>
        <end position="86"/>
    </location>
</feature>
<dbReference type="AlphaFoldDB" id="A0A388K8C5"/>
<protein>
    <recommendedName>
        <fullName evidence="8">Histidine kinase/HSP90-like ATPase domain-containing protein</fullName>
    </recommendedName>
</protein>
<gene>
    <name evidence="9" type="ORF">CBR_g57858</name>
</gene>
<dbReference type="InterPro" id="IPR036890">
    <property type="entry name" value="HATPase_C_sf"/>
</dbReference>
<dbReference type="GO" id="GO:0016887">
    <property type="term" value="F:ATP hydrolysis activity"/>
    <property type="evidence" value="ECO:0007669"/>
    <property type="project" value="InterPro"/>
</dbReference>
<dbReference type="InterPro" id="IPR003594">
    <property type="entry name" value="HATPase_dom"/>
</dbReference>
<feature type="compositionally biased region" description="Acidic residues" evidence="7">
    <location>
        <begin position="869"/>
        <end position="878"/>
    </location>
</feature>
<keyword evidence="2" id="KW-0547">Nucleotide-binding</keyword>
<dbReference type="OMA" id="GIEQHQY"/>
<sequence>MSALAAVRSTCSGVRRVSIACSRRDLRAGAMANAQSFAAIAALRLQSLTSATPSSLSSTETLDRVPKVRSGCPSSPLFSSQSGPSGRSTAERYAYSTSSSALDLRSSFAIGGHGAASLRSSVLHPRVAQHRRAHRRAGHARADATVAEKEPSVGPAEKFEYQAEVSRLLDLIVHSLYSHPEVFLRELISNASDALDKLRFLSVTDASLLAGDPELEIRVKADKEAGTIEITDTGIGMTREELVESLGTIAQSGTAKFVQALKDNKEGSTENNLIGQFGVGFYSAFLVADKVTVTTKSPKSGAVWEWESVADSSSYTIKELPDAPELPRGTKVTLHLKPDCKFEYTEQQRVENLIRQYSQFISFPIYTWKELSRDKEVEEEVEVEGKDGEEKKTEKKKKTITEKYFDWDLINNTKPIWMRNPKDVSPADYNSFFKSTFNEFIDPAAHTHFSTEGEIEFRSLLYVPGIGPFNQEEIYNPKTKNIRLYVKRVFISDEFDGELFPRYLNFIKGVVDSNDLPLNVSREILQESRIVRIMKKRLVRKTFDMIDEIAKREKAEDYQSFWTNFGRNIKMGCIEDAGNHVRLAPLLRFYSNKGGDELVSLPQYLERMKPNQSSIYYLAADSLKSAKSAPFLEELEKKDFEVLFLVEPIDEVAITNLQSFKEKKFADISKEGLDLGEEVDKKKEEEKEKSYRLLCDWMKQKLGDRVAKVQVSNRISSSPCILVSGKFGWSANMERIMKAQAMGGDSSQLEFMKGRRILEINTDHPIIKDLNVAARDTPNNDKAANMVELLYETSLLTSGFSPENPSDFASRVYEMMALTVEDKRNEERAADEAVRLAQAKYGAGTAADASDSSTDEVVEPEVPSINEVVEPEVIESGDNDPWKS</sequence>
<dbReference type="PRINTS" id="PR00775">
    <property type="entry name" value="HEATSHOCK90"/>
</dbReference>
<evidence type="ECO:0000256" key="4">
    <source>
        <dbReference type="ARBA" id="ARBA00022946"/>
    </source>
</evidence>
<feature type="region of interest" description="Disordered" evidence="7">
    <location>
        <begin position="53"/>
        <end position="91"/>
    </location>
</feature>
<dbReference type="NCBIfam" id="NF003555">
    <property type="entry name" value="PRK05218.1"/>
    <property type="match status" value="1"/>
</dbReference>
<dbReference type="FunFam" id="1.20.120.790:FF:000001">
    <property type="entry name" value="Heat shock protein 90 alpha"/>
    <property type="match status" value="1"/>
</dbReference>
<dbReference type="SUPFAM" id="SSF110942">
    <property type="entry name" value="HSP90 C-terminal domain"/>
    <property type="match status" value="1"/>
</dbReference>
<comment type="caution">
    <text evidence="9">The sequence shown here is derived from an EMBL/GenBank/DDBJ whole genome shotgun (WGS) entry which is preliminary data.</text>
</comment>
<dbReference type="CDD" id="cd16927">
    <property type="entry name" value="HATPase_Hsp90-like"/>
    <property type="match status" value="1"/>
</dbReference>
<dbReference type="GO" id="GO:0005524">
    <property type="term" value="F:ATP binding"/>
    <property type="evidence" value="ECO:0007669"/>
    <property type="project" value="UniProtKB-KW"/>
</dbReference>
<dbReference type="Proteomes" id="UP000265515">
    <property type="component" value="Unassembled WGS sequence"/>
</dbReference>
<keyword evidence="3" id="KW-0067">ATP-binding</keyword>
<dbReference type="Pfam" id="PF00183">
    <property type="entry name" value="HSP90"/>
    <property type="match status" value="1"/>
</dbReference>
<evidence type="ECO:0000259" key="8">
    <source>
        <dbReference type="SMART" id="SM00387"/>
    </source>
</evidence>
<dbReference type="FunFam" id="3.40.50.11260:FF:000005">
    <property type="entry name" value="Heat shock protein 90"/>
    <property type="match status" value="1"/>
</dbReference>
<organism evidence="9 10">
    <name type="scientific">Chara braunii</name>
    <name type="common">Braun's stonewort</name>
    <dbReference type="NCBI Taxonomy" id="69332"/>
    <lineage>
        <taxon>Eukaryota</taxon>
        <taxon>Viridiplantae</taxon>
        <taxon>Streptophyta</taxon>
        <taxon>Charophyceae</taxon>
        <taxon>Charales</taxon>
        <taxon>Characeae</taxon>
        <taxon>Chara</taxon>
    </lineage>
</organism>
<evidence type="ECO:0000256" key="2">
    <source>
        <dbReference type="ARBA" id="ARBA00022741"/>
    </source>
</evidence>
<dbReference type="OrthoDB" id="28737at2759"/>
<dbReference type="PANTHER" id="PTHR11528">
    <property type="entry name" value="HEAT SHOCK PROTEIN 90 FAMILY MEMBER"/>
    <property type="match status" value="1"/>
</dbReference>
<dbReference type="HAMAP" id="MF_00505">
    <property type="entry name" value="HSP90"/>
    <property type="match status" value="1"/>
</dbReference>
<dbReference type="InterPro" id="IPR020575">
    <property type="entry name" value="Hsp90_N"/>
</dbReference>
<dbReference type="GO" id="GO:0051082">
    <property type="term" value="F:unfolded protein binding"/>
    <property type="evidence" value="ECO:0007669"/>
    <property type="project" value="InterPro"/>
</dbReference>
<dbReference type="GO" id="GO:0005737">
    <property type="term" value="C:cytoplasm"/>
    <property type="evidence" value="ECO:0007669"/>
    <property type="project" value="UniProtKB-ARBA"/>
</dbReference>
<dbReference type="InterPro" id="IPR001404">
    <property type="entry name" value="Hsp90_fam"/>
</dbReference>
<dbReference type="InterPro" id="IPR037196">
    <property type="entry name" value="HSP90_C"/>
</dbReference>
<dbReference type="Gramene" id="GBG66256">
    <property type="protein sequence ID" value="GBG66256"/>
    <property type="gene ID" value="CBR_g57858"/>
</dbReference>
<dbReference type="Gene3D" id="3.30.565.10">
    <property type="entry name" value="Histidine kinase-like ATPase, C-terminal domain"/>
    <property type="match status" value="1"/>
</dbReference>
<keyword evidence="5" id="KW-0346">Stress response</keyword>
<proteinExistence type="inferred from homology"/>